<dbReference type="AlphaFoldDB" id="A0A517Y644"/>
<keyword evidence="6" id="KW-0547">Nucleotide-binding</keyword>
<evidence type="ECO:0000256" key="4">
    <source>
        <dbReference type="ARBA" id="ARBA00020367"/>
    </source>
</evidence>
<evidence type="ECO:0000256" key="8">
    <source>
        <dbReference type="ARBA" id="ARBA00031908"/>
    </source>
</evidence>
<name>A0A517Y644_9BACT</name>
<gene>
    <name evidence="14" type="primary">purM</name>
    <name evidence="14" type="ORF">ETAA8_07790</name>
</gene>
<dbReference type="OrthoDB" id="9802507at2"/>
<dbReference type="KEGG" id="aagg:ETAA8_07790"/>
<evidence type="ECO:0000313" key="14">
    <source>
        <dbReference type="EMBL" id="QDU25709.1"/>
    </source>
</evidence>
<dbReference type="Proteomes" id="UP000315017">
    <property type="component" value="Chromosome"/>
</dbReference>
<dbReference type="SUPFAM" id="SSF56042">
    <property type="entry name" value="PurM C-terminal domain-like"/>
    <property type="match status" value="1"/>
</dbReference>
<dbReference type="GO" id="GO:0006189">
    <property type="term" value="P:'de novo' IMP biosynthetic process"/>
    <property type="evidence" value="ECO:0007669"/>
    <property type="project" value="UniProtKB-UniPathway"/>
</dbReference>
<evidence type="ECO:0000256" key="11">
    <source>
        <dbReference type="ARBA" id="ARBA00049057"/>
    </source>
</evidence>
<evidence type="ECO:0000256" key="10">
    <source>
        <dbReference type="ARBA" id="ARBA00033093"/>
    </source>
</evidence>
<evidence type="ECO:0000256" key="6">
    <source>
        <dbReference type="ARBA" id="ARBA00022741"/>
    </source>
</evidence>
<comment type="catalytic activity">
    <reaction evidence="11">
        <text>2-formamido-N(1)-(5-O-phospho-beta-D-ribosyl)acetamidine + ATP = 5-amino-1-(5-phospho-beta-D-ribosyl)imidazole + ADP + phosphate + H(+)</text>
        <dbReference type="Rhea" id="RHEA:23032"/>
        <dbReference type="ChEBI" id="CHEBI:15378"/>
        <dbReference type="ChEBI" id="CHEBI:30616"/>
        <dbReference type="ChEBI" id="CHEBI:43474"/>
        <dbReference type="ChEBI" id="CHEBI:137981"/>
        <dbReference type="ChEBI" id="CHEBI:147287"/>
        <dbReference type="ChEBI" id="CHEBI:456216"/>
        <dbReference type="EC" id="6.3.3.1"/>
    </reaction>
</comment>
<keyword evidence="7" id="KW-0067">ATP-binding</keyword>
<dbReference type="InterPro" id="IPR010918">
    <property type="entry name" value="PurM-like_C_dom"/>
</dbReference>
<dbReference type="GO" id="GO:0004637">
    <property type="term" value="F:phosphoribosylamine-glycine ligase activity"/>
    <property type="evidence" value="ECO:0007669"/>
    <property type="project" value="TreeGrafter"/>
</dbReference>
<keyword evidence="5 14" id="KW-0436">Ligase</keyword>
<feature type="domain" description="PurM-like N-terminal" evidence="12">
    <location>
        <begin position="50"/>
        <end position="173"/>
    </location>
</feature>
<reference evidence="14 15" key="1">
    <citation type="submission" date="2019-02" db="EMBL/GenBank/DDBJ databases">
        <title>Deep-cultivation of Planctomycetes and their phenomic and genomic characterization uncovers novel biology.</title>
        <authorList>
            <person name="Wiegand S."/>
            <person name="Jogler M."/>
            <person name="Boedeker C."/>
            <person name="Pinto D."/>
            <person name="Vollmers J."/>
            <person name="Rivas-Marin E."/>
            <person name="Kohn T."/>
            <person name="Peeters S.H."/>
            <person name="Heuer A."/>
            <person name="Rast P."/>
            <person name="Oberbeckmann S."/>
            <person name="Bunk B."/>
            <person name="Jeske O."/>
            <person name="Meyerdierks A."/>
            <person name="Storesund J.E."/>
            <person name="Kallscheuer N."/>
            <person name="Luecker S."/>
            <person name="Lage O.M."/>
            <person name="Pohl T."/>
            <person name="Merkel B.J."/>
            <person name="Hornburger P."/>
            <person name="Mueller R.-W."/>
            <person name="Bruemmer F."/>
            <person name="Labrenz M."/>
            <person name="Spormann A.M."/>
            <person name="Op den Camp H."/>
            <person name="Overmann J."/>
            <person name="Amann R."/>
            <person name="Jetten M.S.M."/>
            <person name="Mascher T."/>
            <person name="Medema M.H."/>
            <person name="Devos D.P."/>
            <person name="Kaster A.-K."/>
            <person name="Ovreas L."/>
            <person name="Rohde M."/>
            <person name="Galperin M.Y."/>
            <person name="Jogler C."/>
        </authorList>
    </citation>
    <scope>NUCLEOTIDE SEQUENCE [LARGE SCALE GENOMIC DNA]</scope>
    <source>
        <strain evidence="14 15">ETA_A8</strain>
    </source>
</reference>
<dbReference type="InterPro" id="IPR036676">
    <property type="entry name" value="PurM-like_C_sf"/>
</dbReference>
<keyword evidence="15" id="KW-1185">Reference proteome</keyword>
<dbReference type="Gene3D" id="3.30.1330.10">
    <property type="entry name" value="PurM-like, N-terminal domain"/>
    <property type="match status" value="1"/>
</dbReference>
<dbReference type="PANTHER" id="PTHR10520">
    <property type="entry name" value="TRIFUNCTIONAL PURINE BIOSYNTHETIC PROTEIN ADENOSINE-3-RELATED"/>
    <property type="match status" value="1"/>
</dbReference>
<dbReference type="EMBL" id="CP036274">
    <property type="protein sequence ID" value="QDU25709.1"/>
    <property type="molecule type" value="Genomic_DNA"/>
</dbReference>
<feature type="domain" description="PurM-like C-terminal" evidence="13">
    <location>
        <begin position="186"/>
        <end position="345"/>
    </location>
</feature>
<organism evidence="14 15">
    <name type="scientific">Anatilimnocola aggregata</name>
    <dbReference type="NCBI Taxonomy" id="2528021"/>
    <lineage>
        <taxon>Bacteria</taxon>
        <taxon>Pseudomonadati</taxon>
        <taxon>Planctomycetota</taxon>
        <taxon>Planctomycetia</taxon>
        <taxon>Pirellulales</taxon>
        <taxon>Pirellulaceae</taxon>
        <taxon>Anatilimnocola</taxon>
    </lineage>
</organism>
<sequence>MKPLDYHSAGVNYDVLDEFKRHCQRAAATTTGLLARHGITEPAGIRGESAYLLETPDEYLAHVEEGLGTKNLVADALIKLTGESHYHAIGVDTVASIVNDLITVGALPISIAMHAAVGNANWFEQTTRARDLAEGFAEGCRQSGAVWGGGETPALKNLICDDTIVLAGSALGRIKPKDLRIAGQLQAGDAMVFLASSGIHANGLTLCRDLADRLPRGYLTPVTPEQNFAQALLAPTRIYVPFIQACQDAGIKLKYAVNLTGHGWRKLMRLDEPWVYRCTRLGPQLPIFDFIKQHAGMDDQGMYGTFNMGVGFAVYVSMVEALNCLEIARQQNLPAWIGGVIEQGKTATGEPRRAVEIEPLGISFAGDTLKIRG</sequence>
<evidence type="ECO:0000256" key="2">
    <source>
        <dbReference type="ARBA" id="ARBA00010280"/>
    </source>
</evidence>
<evidence type="ECO:0000259" key="12">
    <source>
        <dbReference type="Pfam" id="PF00586"/>
    </source>
</evidence>
<evidence type="ECO:0000256" key="7">
    <source>
        <dbReference type="ARBA" id="ARBA00022840"/>
    </source>
</evidence>
<dbReference type="RefSeq" id="WP_145085115.1">
    <property type="nucleotide sequence ID" value="NZ_CP036274.1"/>
</dbReference>
<dbReference type="EC" id="6.3.3.1" evidence="3"/>
<dbReference type="Pfam" id="PF02769">
    <property type="entry name" value="AIRS_C"/>
    <property type="match status" value="1"/>
</dbReference>
<dbReference type="InterPro" id="IPR016188">
    <property type="entry name" value="PurM-like_N"/>
</dbReference>
<accession>A0A517Y644</accession>
<dbReference type="GO" id="GO:0046084">
    <property type="term" value="P:adenine biosynthetic process"/>
    <property type="evidence" value="ECO:0007669"/>
    <property type="project" value="TreeGrafter"/>
</dbReference>
<dbReference type="SUPFAM" id="SSF55326">
    <property type="entry name" value="PurM N-terminal domain-like"/>
    <property type="match status" value="1"/>
</dbReference>
<comment type="pathway">
    <text evidence="1">Purine metabolism; IMP biosynthesis via de novo pathway; 5-amino-1-(5-phospho-D-ribosyl)imidazole from N(2)-formyl-N(1)-(5-phospho-D-ribosyl)glycinamide: step 2/2.</text>
</comment>
<dbReference type="InterPro" id="IPR004733">
    <property type="entry name" value="PurM_cligase"/>
</dbReference>
<proteinExistence type="inferred from homology"/>
<dbReference type="GO" id="GO:0004641">
    <property type="term" value="F:phosphoribosylformylglycinamidine cyclo-ligase activity"/>
    <property type="evidence" value="ECO:0007669"/>
    <property type="project" value="UniProtKB-EC"/>
</dbReference>
<comment type="similarity">
    <text evidence="2">Belongs to the AIR synthase family.</text>
</comment>
<evidence type="ECO:0000313" key="15">
    <source>
        <dbReference type="Proteomes" id="UP000315017"/>
    </source>
</evidence>
<dbReference type="UniPathway" id="UPA00074">
    <property type="reaction ID" value="UER00129"/>
</dbReference>
<dbReference type="Gene3D" id="3.90.650.10">
    <property type="entry name" value="PurM-like C-terminal domain"/>
    <property type="match status" value="1"/>
</dbReference>
<evidence type="ECO:0000256" key="1">
    <source>
        <dbReference type="ARBA" id="ARBA00004686"/>
    </source>
</evidence>
<protein>
    <recommendedName>
        <fullName evidence="4">Phosphoribosylformylglycinamidine cyclo-ligase</fullName>
        <ecNumber evidence="3">6.3.3.1</ecNumber>
    </recommendedName>
    <alternativeName>
        <fullName evidence="9">AIR synthase</fullName>
    </alternativeName>
    <alternativeName>
        <fullName evidence="10">AIRS</fullName>
    </alternativeName>
    <alternativeName>
        <fullName evidence="8">Phosphoribosyl-aminoimidazole synthetase</fullName>
    </alternativeName>
</protein>
<evidence type="ECO:0000256" key="5">
    <source>
        <dbReference type="ARBA" id="ARBA00022598"/>
    </source>
</evidence>
<dbReference type="Pfam" id="PF00586">
    <property type="entry name" value="AIRS"/>
    <property type="match status" value="1"/>
</dbReference>
<dbReference type="InterPro" id="IPR036921">
    <property type="entry name" value="PurM-like_N_sf"/>
</dbReference>
<evidence type="ECO:0000259" key="13">
    <source>
        <dbReference type="Pfam" id="PF02769"/>
    </source>
</evidence>
<evidence type="ECO:0000256" key="9">
    <source>
        <dbReference type="ARBA" id="ARBA00032931"/>
    </source>
</evidence>
<evidence type="ECO:0000256" key="3">
    <source>
        <dbReference type="ARBA" id="ARBA00013047"/>
    </source>
</evidence>
<dbReference type="GO" id="GO:0005524">
    <property type="term" value="F:ATP binding"/>
    <property type="evidence" value="ECO:0007669"/>
    <property type="project" value="UniProtKB-KW"/>
</dbReference>
<dbReference type="GO" id="GO:0005829">
    <property type="term" value="C:cytosol"/>
    <property type="evidence" value="ECO:0007669"/>
    <property type="project" value="TreeGrafter"/>
</dbReference>
<dbReference type="PANTHER" id="PTHR10520:SF12">
    <property type="entry name" value="TRIFUNCTIONAL PURINE BIOSYNTHETIC PROTEIN ADENOSINE-3"/>
    <property type="match status" value="1"/>
</dbReference>